<accession>A0AAW4FQ34</accession>
<sequence>MKIIIAAVASLAFATSAIAAVPSTPTEKKPTVKTAGQVELAWGKNRSGQTTTSSDKYSNGRTFR</sequence>
<dbReference type="RefSeq" id="WP_025427370.1">
    <property type="nucleotide sequence ID" value="NZ_CP083370.1"/>
</dbReference>
<name>A0AAW4FQ34_9HYPH</name>
<protein>
    <submittedName>
        <fullName evidence="3">Uncharacterized protein</fullName>
    </submittedName>
</protein>
<proteinExistence type="predicted"/>
<gene>
    <name evidence="3" type="ORF">GFB56_21825</name>
</gene>
<evidence type="ECO:0000256" key="2">
    <source>
        <dbReference type="SAM" id="SignalP"/>
    </source>
</evidence>
<evidence type="ECO:0000256" key="1">
    <source>
        <dbReference type="SAM" id="MobiDB-lite"/>
    </source>
</evidence>
<feature type="region of interest" description="Disordered" evidence="1">
    <location>
        <begin position="23"/>
        <end position="64"/>
    </location>
</feature>
<evidence type="ECO:0000313" key="4">
    <source>
        <dbReference type="Proteomes" id="UP000744980"/>
    </source>
</evidence>
<keyword evidence="4" id="KW-1185">Reference proteome</keyword>
<dbReference type="EMBL" id="WXFA01000015">
    <property type="protein sequence ID" value="MBM3093411.1"/>
    <property type="molecule type" value="Genomic_DNA"/>
</dbReference>
<organism evidence="3 4">
    <name type="scientific">Ensifer canadensis</name>
    <dbReference type="NCBI Taxonomy" id="555315"/>
    <lineage>
        <taxon>Bacteria</taxon>
        <taxon>Pseudomonadati</taxon>
        <taxon>Pseudomonadota</taxon>
        <taxon>Alphaproteobacteria</taxon>
        <taxon>Hyphomicrobiales</taxon>
        <taxon>Rhizobiaceae</taxon>
        <taxon>Sinorhizobium/Ensifer group</taxon>
        <taxon>Ensifer</taxon>
    </lineage>
</organism>
<feature type="chain" id="PRO_5043352242" evidence="2">
    <location>
        <begin position="20"/>
        <end position="64"/>
    </location>
</feature>
<keyword evidence="2" id="KW-0732">Signal</keyword>
<feature type="signal peptide" evidence="2">
    <location>
        <begin position="1"/>
        <end position="19"/>
    </location>
</feature>
<comment type="caution">
    <text evidence="3">The sequence shown here is derived from an EMBL/GenBank/DDBJ whole genome shotgun (WGS) entry which is preliminary data.</text>
</comment>
<dbReference type="Proteomes" id="UP000744980">
    <property type="component" value="Unassembled WGS sequence"/>
</dbReference>
<feature type="compositionally biased region" description="Polar residues" evidence="1">
    <location>
        <begin position="46"/>
        <end position="64"/>
    </location>
</feature>
<evidence type="ECO:0000313" key="3">
    <source>
        <dbReference type="EMBL" id="MBM3093411.1"/>
    </source>
</evidence>
<reference evidence="3 4" key="1">
    <citation type="submission" date="2020-01" db="EMBL/GenBank/DDBJ databases">
        <title>Draft genome assembly of Ensifer adhaerens T173.</title>
        <authorList>
            <person name="Craig J.E."/>
            <person name="Stinchcombe J.R."/>
        </authorList>
    </citation>
    <scope>NUCLEOTIDE SEQUENCE [LARGE SCALE GENOMIC DNA]</scope>
    <source>
        <strain evidence="3 4">T173</strain>
    </source>
</reference>
<dbReference type="AlphaFoldDB" id="A0AAW4FQ34"/>